<proteinExistence type="inferred from homology"/>
<dbReference type="InterPro" id="IPR011606">
    <property type="entry name" value="Brnchd-chn_aa_trnsp_permease"/>
</dbReference>
<dbReference type="Proteomes" id="UP000005388">
    <property type="component" value="Unassembled WGS sequence"/>
</dbReference>
<evidence type="ECO:0000256" key="8">
    <source>
        <dbReference type="SAM" id="Phobius"/>
    </source>
</evidence>
<evidence type="ECO:0000256" key="7">
    <source>
        <dbReference type="ARBA" id="ARBA00023136"/>
    </source>
</evidence>
<comment type="caution">
    <text evidence="9">The sequence shown here is derived from an EMBL/GenBank/DDBJ whole genome shotgun (WGS) entry which is preliminary data.</text>
</comment>
<evidence type="ECO:0000256" key="4">
    <source>
        <dbReference type="ARBA" id="ARBA00022475"/>
    </source>
</evidence>
<protein>
    <submittedName>
        <fullName evidence="9">Azaleucine resistance protein AzlC</fullName>
    </submittedName>
</protein>
<gene>
    <name evidence="9" type="ORF">STRUR_2047</name>
</gene>
<keyword evidence="3" id="KW-0813">Transport</keyword>
<evidence type="ECO:0000256" key="6">
    <source>
        <dbReference type="ARBA" id="ARBA00022989"/>
    </source>
</evidence>
<evidence type="ECO:0000256" key="3">
    <source>
        <dbReference type="ARBA" id="ARBA00022448"/>
    </source>
</evidence>
<keyword evidence="4" id="KW-1003">Cell membrane</keyword>
<keyword evidence="7 8" id="KW-0472">Membrane</keyword>
<dbReference type="GO" id="GO:0005886">
    <property type="term" value="C:plasma membrane"/>
    <property type="evidence" value="ECO:0007669"/>
    <property type="project" value="UniProtKB-SubCell"/>
</dbReference>
<evidence type="ECO:0000256" key="5">
    <source>
        <dbReference type="ARBA" id="ARBA00022692"/>
    </source>
</evidence>
<evidence type="ECO:0000256" key="2">
    <source>
        <dbReference type="ARBA" id="ARBA00010735"/>
    </source>
</evidence>
<organism evidence="9 10">
    <name type="scientific">Streptococcus urinalis 2285-97</name>
    <dbReference type="NCBI Taxonomy" id="764291"/>
    <lineage>
        <taxon>Bacteria</taxon>
        <taxon>Bacillati</taxon>
        <taxon>Bacillota</taxon>
        <taxon>Bacilli</taxon>
        <taxon>Lactobacillales</taxon>
        <taxon>Streptococcaceae</taxon>
        <taxon>Streptococcus</taxon>
    </lineage>
</organism>
<evidence type="ECO:0000313" key="9">
    <source>
        <dbReference type="EMBL" id="EHJ57292.1"/>
    </source>
</evidence>
<evidence type="ECO:0000256" key="1">
    <source>
        <dbReference type="ARBA" id="ARBA00004651"/>
    </source>
</evidence>
<feature type="transmembrane region" description="Helical" evidence="8">
    <location>
        <begin position="199"/>
        <end position="219"/>
    </location>
</feature>
<keyword evidence="10" id="KW-1185">Reference proteome</keyword>
<keyword evidence="5 8" id="KW-0812">Transmembrane</keyword>
<comment type="similarity">
    <text evidence="2">Belongs to the AzlC family.</text>
</comment>
<feature type="transmembrane region" description="Helical" evidence="8">
    <location>
        <begin position="91"/>
        <end position="115"/>
    </location>
</feature>
<feature type="transmembrane region" description="Helical" evidence="8">
    <location>
        <begin position="176"/>
        <end position="193"/>
    </location>
</feature>
<dbReference type="EMBL" id="AEUZ02000001">
    <property type="protein sequence ID" value="EHJ57292.1"/>
    <property type="molecule type" value="Genomic_DNA"/>
</dbReference>
<name>G5KEA9_9STRE</name>
<dbReference type="GO" id="GO:1903785">
    <property type="term" value="P:L-valine transmembrane transport"/>
    <property type="evidence" value="ECO:0007669"/>
    <property type="project" value="TreeGrafter"/>
</dbReference>
<dbReference type="PANTHER" id="PTHR34979">
    <property type="entry name" value="INNER MEMBRANE PROTEIN YGAZ"/>
    <property type="match status" value="1"/>
</dbReference>
<keyword evidence="6 8" id="KW-1133">Transmembrane helix</keyword>
<dbReference type="AlphaFoldDB" id="G5KEA9"/>
<dbReference type="Pfam" id="PF03591">
    <property type="entry name" value="AzlC"/>
    <property type="match status" value="1"/>
</dbReference>
<dbReference type="PANTHER" id="PTHR34979:SF1">
    <property type="entry name" value="INNER MEMBRANE PROTEIN YGAZ"/>
    <property type="match status" value="1"/>
</dbReference>
<reference evidence="9 10" key="1">
    <citation type="journal article" date="2014" name="Int. J. Syst. Evol. Microbiol.">
        <title>Phylogenomics and the dynamic genome evolution of the genus Streptococcus.</title>
        <authorList>
            <consortium name="The Broad Institute Genome Sequencing Platform"/>
            <person name="Richards V.P."/>
            <person name="Palmer S.R."/>
            <person name="Pavinski Bitar P.D."/>
            <person name="Qin X."/>
            <person name="Weinstock G.M."/>
            <person name="Highlander S.K."/>
            <person name="Town C.D."/>
            <person name="Burne R.A."/>
            <person name="Stanhope M.J."/>
        </authorList>
    </citation>
    <scope>NUCLEOTIDE SEQUENCE [LARGE SCALE GENOMIC DNA]</scope>
    <source>
        <strain evidence="9 10">2285-97</strain>
    </source>
</reference>
<dbReference type="STRING" id="764291.STRUR_2047"/>
<comment type="subcellular location">
    <subcellularLocation>
        <location evidence="1">Cell membrane</location>
        <topology evidence="1">Multi-pass membrane protein</topology>
    </subcellularLocation>
</comment>
<accession>G5KEA9</accession>
<evidence type="ECO:0000313" key="10">
    <source>
        <dbReference type="Proteomes" id="UP000005388"/>
    </source>
</evidence>
<feature type="transmembrane region" description="Helical" evidence="8">
    <location>
        <begin position="50"/>
        <end position="71"/>
    </location>
</feature>
<dbReference type="eggNOG" id="COG1296">
    <property type="taxonomic scope" value="Bacteria"/>
</dbReference>
<feature type="transmembrane region" description="Helical" evidence="8">
    <location>
        <begin position="226"/>
        <end position="242"/>
    </location>
</feature>
<sequence>MERVPCQVKNKKILQKQVCKGLFICVIITEYTENSGGIMTEKGFQDGVKAALPTAMGYVSIGLAFGIVASASDLSVIEVGLMSALVYGGSAQFAMCALLLTHANLVTVTLTVFLVNLRNMLMSLHATTIFKKTSLVNNIGIGTLITDESYGVLLGEALENRNVSAKWMHGNNVMSYLTWVISTMVGTLLGNAVPNPEVFGLDFALVAMFIGLFVFQLIAMLSEEKKLIVSILVAVGLSYYLLSIFLSGALSVLVATLIGCSVGVMFDGK</sequence>